<keyword evidence="4" id="KW-1185">Reference proteome</keyword>
<reference evidence="3" key="3">
    <citation type="submission" date="2015-06" db="UniProtKB">
        <authorList>
            <consortium name="EnsemblMetazoa"/>
        </authorList>
    </citation>
    <scope>IDENTIFICATION</scope>
</reference>
<dbReference type="EMBL" id="AMQM01002440">
    <property type="status" value="NOT_ANNOTATED_CDS"/>
    <property type="molecule type" value="Genomic_DNA"/>
</dbReference>
<feature type="transmembrane region" description="Helical" evidence="1">
    <location>
        <begin position="108"/>
        <end position="128"/>
    </location>
</feature>
<dbReference type="RefSeq" id="XP_009010006.1">
    <property type="nucleotide sequence ID" value="XM_009011758.1"/>
</dbReference>
<dbReference type="EnsemblMetazoa" id="HelroT166518">
    <property type="protein sequence ID" value="HelroP166518"/>
    <property type="gene ID" value="HelroG166518"/>
</dbReference>
<dbReference type="InParanoid" id="T1EY73"/>
<keyword evidence="1" id="KW-0812">Transmembrane</keyword>
<dbReference type="HOGENOM" id="CLU_1940360_0_0_1"/>
<dbReference type="KEGG" id="hro:HELRODRAFT_166518"/>
<gene>
    <name evidence="3" type="primary">20201523</name>
    <name evidence="2" type="ORF">HELRODRAFT_166518</name>
</gene>
<keyword evidence="1" id="KW-1133">Transmembrane helix</keyword>
<dbReference type="GeneID" id="20201523"/>
<evidence type="ECO:0000313" key="4">
    <source>
        <dbReference type="Proteomes" id="UP000015101"/>
    </source>
</evidence>
<evidence type="ECO:0000313" key="3">
    <source>
        <dbReference type="EnsemblMetazoa" id="HelroP166518"/>
    </source>
</evidence>
<dbReference type="AlphaFoldDB" id="T1EY73"/>
<reference evidence="4" key="1">
    <citation type="submission" date="2012-12" db="EMBL/GenBank/DDBJ databases">
        <authorList>
            <person name="Hellsten U."/>
            <person name="Grimwood J."/>
            <person name="Chapman J.A."/>
            <person name="Shapiro H."/>
            <person name="Aerts A."/>
            <person name="Otillar R.P."/>
            <person name="Terry A.Y."/>
            <person name="Boore J.L."/>
            <person name="Simakov O."/>
            <person name="Marletaz F."/>
            <person name="Cho S.-J."/>
            <person name="Edsinger-Gonzales E."/>
            <person name="Havlak P."/>
            <person name="Kuo D.-H."/>
            <person name="Larsson T."/>
            <person name="Lv J."/>
            <person name="Arendt D."/>
            <person name="Savage R."/>
            <person name="Osoegawa K."/>
            <person name="de Jong P."/>
            <person name="Lindberg D.R."/>
            <person name="Seaver E.C."/>
            <person name="Weisblat D.A."/>
            <person name="Putnam N.H."/>
            <person name="Grigoriev I.V."/>
            <person name="Rokhsar D.S."/>
        </authorList>
    </citation>
    <scope>NUCLEOTIDE SEQUENCE</scope>
</reference>
<dbReference type="CTD" id="20201523"/>
<evidence type="ECO:0000313" key="2">
    <source>
        <dbReference type="EMBL" id="ESO11518.1"/>
    </source>
</evidence>
<sequence length="130" mass="14360">MSGDTIKIVKFLSGLAFQLFLVAATSKAGSLQLNHGTELENLSLLGLQWLAMVMLFISWLIVQVVTKNFWYTMANLAFCISAVVAIFLTIGFRVAYTNTDSPQDSLVIAAYSLAAVLSLTGAIWNFFWKR</sequence>
<protein>
    <submittedName>
        <fullName evidence="2 3">Uncharacterized protein</fullName>
    </submittedName>
</protein>
<proteinExistence type="predicted"/>
<dbReference type="EMBL" id="KB095812">
    <property type="protein sequence ID" value="ESO11518.1"/>
    <property type="molecule type" value="Genomic_DNA"/>
</dbReference>
<keyword evidence="1" id="KW-0472">Membrane</keyword>
<organism evidence="3 4">
    <name type="scientific">Helobdella robusta</name>
    <name type="common">Californian leech</name>
    <dbReference type="NCBI Taxonomy" id="6412"/>
    <lineage>
        <taxon>Eukaryota</taxon>
        <taxon>Metazoa</taxon>
        <taxon>Spiralia</taxon>
        <taxon>Lophotrochozoa</taxon>
        <taxon>Annelida</taxon>
        <taxon>Clitellata</taxon>
        <taxon>Hirudinea</taxon>
        <taxon>Rhynchobdellida</taxon>
        <taxon>Glossiphoniidae</taxon>
        <taxon>Helobdella</taxon>
    </lineage>
</organism>
<feature type="transmembrane region" description="Helical" evidence="1">
    <location>
        <begin position="74"/>
        <end position="96"/>
    </location>
</feature>
<reference evidence="2 4" key="2">
    <citation type="journal article" date="2013" name="Nature">
        <title>Insights into bilaterian evolution from three spiralian genomes.</title>
        <authorList>
            <person name="Simakov O."/>
            <person name="Marletaz F."/>
            <person name="Cho S.J."/>
            <person name="Edsinger-Gonzales E."/>
            <person name="Havlak P."/>
            <person name="Hellsten U."/>
            <person name="Kuo D.H."/>
            <person name="Larsson T."/>
            <person name="Lv J."/>
            <person name="Arendt D."/>
            <person name="Savage R."/>
            <person name="Osoegawa K."/>
            <person name="de Jong P."/>
            <person name="Grimwood J."/>
            <person name="Chapman J.A."/>
            <person name="Shapiro H."/>
            <person name="Aerts A."/>
            <person name="Otillar R.P."/>
            <person name="Terry A.Y."/>
            <person name="Boore J.L."/>
            <person name="Grigoriev I.V."/>
            <person name="Lindberg D.R."/>
            <person name="Seaver E.C."/>
            <person name="Weisblat D.A."/>
            <person name="Putnam N.H."/>
            <person name="Rokhsar D.S."/>
        </authorList>
    </citation>
    <scope>NUCLEOTIDE SEQUENCE</scope>
</reference>
<name>T1EY73_HELRO</name>
<evidence type="ECO:0000256" key="1">
    <source>
        <dbReference type="SAM" id="Phobius"/>
    </source>
</evidence>
<accession>T1EY73</accession>
<feature type="transmembrane region" description="Helical" evidence="1">
    <location>
        <begin position="44"/>
        <end position="62"/>
    </location>
</feature>
<dbReference type="Proteomes" id="UP000015101">
    <property type="component" value="Unassembled WGS sequence"/>
</dbReference>